<dbReference type="Proteomes" id="UP000054558">
    <property type="component" value="Unassembled WGS sequence"/>
</dbReference>
<proteinExistence type="inferred from homology"/>
<reference evidence="10 11" key="1">
    <citation type="journal article" date="2014" name="Nat. Commun.">
        <title>Klebsormidium flaccidum genome reveals primary factors for plant terrestrial adaptation.</title>
        <authorList>
            <person name="Hori K."/>
            <person name="Maruyama F."/>
            <person name="Fujisawa T."/>
            <person name="Togashi T."/>
            <person name="Yamamoto N."/>
            <person name="Seo M."/>
            <person name="Sato S."/>
            <person name="Yamada T."/>
            <person name="Mori H."/>
            <person name="Tajima N."/>
            <person name="Moriyama T."/>
            <person name="Ikeuchi M."/>
            <person name="Watanabe M."/>
            <person name="Wada H."/>
            <person name="Kobayashi K."/>
            <person name="Saito M."/>
            <person name="Masuda T."/>
            <person name="Sasaki-Sekimoto Y."/>
            <person name="Mashiguchi K."/>
            <person name="Awai K."/>
            <person name="Shimojima M."/>
            <person name="Masuda S."/>
            <person name="Iwai M."/>
            <person name="Nobusawa T."/>
            <person name="Narise T."/>
            <person name="Kondo S."/>
            <person name="Saito H."/>
            <person name="Sato R."/>
            <person name="Murakawa M."/>
            <person name="Ihara Y."/>
            <person name="Oshima-Yamada Y."/>
            <person name="Ohtaka K."/>
            <person name="Satoh M."/>
            <person name="Sonobe K."/>
            <person name="Ishii M."/>
            <person name="Ohtani R."/>
            <person name="Kanamori-Sato M."/>
            <person name="Honoki R."/>
            <person name="Miyazaki D."/>
            <person name="Mochizuki H."/>
            <person name="Umetsu J."/>
            <person name="Higashi K."/>
            <person name="Shibata D."/>
            <person name="Kamiya Y."/>
            <person name="Sato N."/>
            <person name="Nakamura Y."/>
            <person name="Tabata S."/>
            <person name="Ida S."/>
            <person name="Kurokawa K."/>
            <person name="Ohta H."/>
        </authorList>
    </citation>
    <scope>NUCLEOTIDE SEQUENCE [LARGE SCALE GENOMIC DNA]</scope>
    <source>
        <strain evidence="10 11">NIES-2285</strain>
    </source>
</reference>
<keyword evidence="6 9" id="KW-0539">Nucleus</keyword>
<protein>
    <recommendedName>
        <fullName evidence="9">RNA polymerase II subunit A C-terminal domain phosphatase SSU72</fullName>
        <shortName evidence="9">CTD phosphatase SSU72</shortName>
        <ecNumber evidence="9">3.1.3.16</ecNumber>
    </recommendedName>
</protein>
<keyword evidence="5 9" id="KW-0904">Protein phosphatase</keyword>
<dbReference type="GO" id="GO:0008420">
    <property type="term" value="F:RNA polymerase II CTD heptapeptide repeat phosphatase activity"/>
    <property type="evidence" value="ECO:0000318"/>
    <property type="project" value="GO_Central"/>
</dbReference>
<evidence type="ECO:0000256" key="2">
    <source>
        <dbReference type="ARBA" id="ARBA00008978"/>
    </source>
</evidence>
<dbReference type="OrthoDB" id="57957at2759"/>
<evidence type="ECO:0000256" key="3">
    <source>
        <dbReference type="ARBA" id="ARBA00022664"/>
    </source>
</evidence>
<dbReference type="OMA" id="PNCYEFG"/>
<keyword evidence="3 9" id="KW-0507">mRNA processing</keyword>
<dbReference type="Gene3D" id="3.40.50.2300">
    <property type="match status" value="1"/>
</dbReference>
<keyword evidence="11" id="KW-1185">Reference proteome</keyword>
<evidence type="ECO:0000256" key="1">
    <source>
        <dbReference type="ARBA" id="ARBA00004123"/>
    </source>
</evidence>
<dbReference type="GO" id="GO:0005847">
    <property type="term" value="C:mRNA cleavage and polyadenylation specificity factor complex"/>
    <property type="evidence" value="ECO:0000318"/>
    <property type="project" value="GO_Central"/>
</dbReference>
<evidence type="ECO:0000256" key="8">
    <source>
        <dbReference type="ARBA" id="ARBA00048336"/>
    </source>
</evidence>
<accession>A0A0U9HJU2</accession>
<evidence type="ECO:0000313" key="11">
    <source>
        <dbReference type="Proteomes" id="UP000054558"/>
    </source>
</evidence>
<dbReference type="EC" id="3.1.3.16" evidence="9"/>
<evidence type="ECO:0000256" key="9">
    <source>
        <dbReference type="RuleBase" id="RU369031"/>
    </source>
</evidence>
<comment type="subcellular location">
    <subcellularLocation>
        <location evidence="1 9">Nucleus</location>
    </subcellularLocation>
</comment>
<dbReference type="PANTHER" id="PTHR20383">
    <property type="entry name" value="RNA POLYMERASE II SUBUNIT A C-TERMINAL DOMAIN PHOSPHATASE"/>
    <property type="match status" value="1"/>
</dbReference>
<dbReference type="Pfam" id="PF04722">
    <property type="entry name" value="Ssu72"/>
    <property type="match status" value="1"/>
</dbReference>
<evidence type="ECO:0000256" key="4">
    <source>
        <dbReference type="ARBA" id="ARBA00022801"/>
    </source>
</evidence>
<evidence type="ECO:0000256" key="5">
    <source>
        <dbReference type="ARBA" id="ARBA00022912"/>
    </source>
</evidence>
<sequence length="176" mass="20159">MAAHALLQKSGLLVNSYGTGSQVKLPGPSQKEPNIYSFGTTYQKMHDELAAQNPSLYRKNGILEMLQRNMAVKGAPQRWQDNHEDGFFDIVLTFEERVFDAVLEDMQSRQSKGQSALVVHLEIRDSHEEAASGAKLALELCQMFEEVEAWEDGVDLVLERFEKRYKRRPIYEVCFF</sequence>
<dbReference type="EMBL" id="DF237039">
    <property type="protein sequence ID" value="GAQ81768.1"/>
    <property type="molecule type" value="Genomic_DNA"/>
</dbReference>
<dbReference type="InterPro" id="IPR006811">
    <property type="entry name" value="RNA_pol_II_suA"/>
</dbReference>
<dbReference type="GO" id="GO:0006369">
    <property type="term" value="P:termination of RNA polymerase II transcription"/>
    <property type="evidence" value="ECO:0000318"/>
    <property type="project" value="GO_Central"/>
</dbReference>
<evidence type="ECO:0000256" key="6">
    <source>
        <dbReference type="ARBA" id="ARBA00023242"/>
    </source>
</evidence>
<comment type="similarity">
    <text evidence="2 9">Belongs to the SSU72 phosphatase family.</text>
</comment>
<organism evidence="10 11">
    <name type="scientific">Klebsormidium nitens</name>
    <name type="common">Green alga</name>
    <name type="synonym">Ulothrix nitens</name>
    <dbReference type="NCBI Taxonomy" id="105231"/>
    <lineage>
        <taxon>Eukaryota</taxon>
        <taxon>Viridiplantae</taxon>
        <taxon>Streptophyta</taxon>
        <taxon>Klebsormidiophyceae</taxon>
        <taxon>Klebsormidiales</taxon>
        <taxon>Klebsormidiaceae</taxon>
        <taxon>Klebsormidium</taxon>
    </lineage>
</organism>
<comment type="catalytic activity">
    <reaction evidence="8 9">
        <text>O-phospho-L-threonyl-[protein] + H2O = L-threonyl-[protein] + phosphate</text>
        <dbReference type="Rhea" id="RHEA:47004"/>
        <dbReference type="Rhea" id="RHEA-COMP:11060"/>
        <dbReference type="Rhea" id="RHEA-COMP:11605"/>
        <dbReference type="ChEBI" id="CHEBI:15377"/>
        <dbReference type="ChEBI" id="CHEBI:30013"/>
        <dbReference type="ChEBI" id="CHEBI:43474"/>
        <dbReference type="ChEBI" id="CHEBI:61977"/>
        <dbReference type="EC" id="3.1.3.16"/>
    </reaction>
</comment>
<evidence type="ECO:0000313" key="10">
    <source>
        <dbReference type="EMBL" id="GAQ81768.1"/>
    </source>
</evidence>
<name>A0A0U9HJU2_KLENI</name>
<gene>
    <name evidence="10" type="ORF">KFL_000900240</name>
</gene>
<dbReference type="STRING" id="105231.A0A0U9HJU2"/>
<keyword evidence="4 9" id="KW-0378">Hydrolase</keyword>
<dbReference type="GO" id="GO:0006397">
    <property type="term" value="P:mRNA processing"/>
    <property type="evidence" value="ECO:0007669"/>
    <property type="project" value="UniProtKB-KW"/>
</dbReference>
<dbReference type="FunFam" id="3.40.50.2300:FF:000182">
    <property type="entry name" value="RNA polymerase II subunit A"/>
    <property type="match status" value="1"/>
</dbReference>
<dbReference type="AlphaFoldDB" id="A0A0U9HJU2"/>
<comment type="catalytic activity">
    <reaction evidence="7 9">
        <text>O-phospho-L-seryl-[protein] + H2O = L-seryl-[protein] + phosphate</text>
        <dbReference type="Rhea" id="RHEA:20629"/>
        <dbReference type="Rhea" id="RHEA-COMP:9863"/>
        <dbReference type="Rhea" id="RHEA-COMP:11604"/>
        <dbReference type="ChEBI" id="CHEBI:15377"/>
        <dbReference type="ChEBI" id="CHEBI:29999"/>
        <dbReference type="ChEBI" id="CHEBI:43474"/>
        <dbReference type="ChEBI" id="CHEBI:83421"/>
        <dbReference type="EC" id="3.1.3.16"/>
    </reaction>
</comment>
<comment type="function">
    <text evidence="9">Protein phosphatase that catalyzes the dephosphorylation of the C-terminal domain of RNA polymerase II. Plays a role in RNA processing and termination.</text>
</comment>
<evidence type="ECO:0000256" key="7">
    <source>
        <dbReference type="ARBA" id="ARBA00047761"/>
    </source>
</evidence>